<gene>
    <name evidence="1" type="ORF">MM415B01117_0017</name>
</gene>
<protein>
    <submittedName>
        <fullName evidence="1">Putative terminase</fullName>
    </submittedName>
</protein>
<evidence type="ECO:0000313" key="1">
    <source>
        <dbReference type="EMBL" id="QJA60429.1"/>
    </source>
</evidence>
<dbReference type="EMBL" id="MT141408">
    <property type="protein sequence ID" value="QJA60429.1"/>
    <property type="molecule type" value="Genomic_DNA"/>
</dbReference>
<dbReference type="AlphaFoldDB" id="A0A6M3IS04"/>
<reference evidence="1" key="1">
    <citation type="submission" date="2020-03" db="EMBL/GenBank/DDBJ databases">
        <title>The deep terrestrial virosphere.</title>
        <authorList>
            <person name="Holmfeldt K."/>
            <person name="Nilsson E."/>
            <person name="Simone D."/>
            <person name="Lopez-Fernandez M."/>
            <person name="Wu X."/>
            <person name="de Brujin I."/>
            <person name="Lundin D."/>
            <person name="Andersson A."/>
            <person name="Bertilsson S."/>
            <person name="Dopson M."/>
        </authorList>
    </citation>
    <scope>NUCLEOTIDE SEQUENCE</scope>
    <source>
        <strain evidence="1">MM415B01117</strain>
    </source>
</reference>
<sequence>MRDVADNRIASKYVNGNTKDKHSVKIKSITPVGEQMVYDIEMEEGGWDTRLKNGVYKQRSKARSPRDNFLIQGGLVSHNSCLIDEECSKDFFEEQTPRLFAADGDMLIAFTPVPGEIGWMFDDLYERARMIYRTKAVRDRIKERTGEVLPEIQITDSSEDVAVIMAATDDNPIYADLAKEKSEREGRPITATEYIDDMFSIYADEDVIDARRYGIFRRLSGKIFKTFNSKVHIIGGEKYFPDGLPHDWKHFRGIDWHESTPWAIGWIAVSPDDEIFVYNEFNPSPEKLITLEIARVVATRSQDYRFVLNLIDPLASKIQPNTGMSSLEDLNRVFAQFRRDGLGTGGFWQAWDTKSQKGRDEIRKRLANSVKVGMPFNNLVKQEGISRRLPTIWFLNNCVQTIQSMKNWRREEWQDRNKLQSKEEKETPQQRWSHFCTMLEGLMKRPEVFQARFGAVGGAPIRPKQYFNSRRG</sequence>
<name>A0A6M3IS04_9ZZZZ</name>
<accession>A0A6M3IS04</accession>
<dbReference type="Gene3D" id="3.30.420.280">
    <property type="match status" value="1"/>
</dbReference>
<proteinExistence type="predicted"/>
<organism evidence="1">
    <name type="scientific">viral metagenome</name>
    <dbReference type="NCBI Taxonomy" id="1070528"/>
    <lineage>
        <taxon>unclassified sequences</taxon>
        <taxon>metagenomes</taxon>
        <taxon>organismal metagenomes</taxon>
    </lineage>
</organism>